<dbReference type="Gene3D" id="3.40.50.1820">
    <property type="entry name" value="alpha/beta hydrolase"/>
    <property type="match status" value="1"/>
</dbReference>
<keyword evidence="1" id="KW-0472">Membrane</keyword>
<evidence type="ECO:0000256" key="1">
    <source>
        <dbReference type="SAM" id="Phobius"/>
    </source>
</evidence>
<feature type="transmembrane region" description="Helical" evidence="1">
    <location>
        <begin position="40"/>
        <end position="61"/>
    </location>
</feature>
<keyword evidence="4" id="KW-1185">Reference proteome</keyword>
<dbReference type="Proteomes" id="UP001054902">
    <property type="component" value="Unassembled WGS sequence"/>
</dbReference>
<gene>
    <name evidence="3" type="ORF">CTEN210_12774</name>
</gene>
<dbReference type="GO" id="GO:0006629">
    <property type="term" value="P:lipid metabolic process"/>
    <property type="evidence" value="ECO:0007669"/>
    <property type="project" value="InterPro"/>
</dbReference>
<organism evidence="3 4">
    <name type="scientific">Chaetoceros tenuissimus</name>
    <dbReference type="NCBI Taxonomy" id="426638"/>
    <lineage>
        <taxon>Eukaryota</taxon>
        <taxon>Sar</taxon>
        <taxon>Stramenopiles</taxon>
        <taxon>Ochrophyta</taxon>
        <taxon>Bacillariophyta</taxon>
        <taxon>Coscinodiscophyceae</taxon>
        <taxon>Chaetocerotophycidae</taxon>
        <taxon>Chaetocerotales</taxon>
        <taxon>Chaetocerotaceae</taxon>
        <taxon>Chaetoceros</taxon>
    </lineage>
</organism>
<sequence length="429" mass="48427">MEMDNKYQGDESHNAKDEKWREEHRLGLINREISSGSKNFFWQCVFLFFTFAFCGICVFAINTGEGKGAEANTQGKTGIKNRYNFTHTWEYKDSGTMEYPSCSIGENFIPPSKNETSLVDFAFLSKMAYRSDDNAEKDMKEWFGNETKIEYFTNISTVIKEFEDSYKDPSNVVYKLFGFPNEIEPEKSVAILSIKGTDNGWDILADAQLWAGAAISQFVRSLIPLGSLFTPLLEDLIWFVSLIESKNLRNLSFYQKITALVNHLDKNTTFLDNDTTFKQKYPNLILTGHSLGGGLAMISGAQTNKTVIALSGPNALLSRRTFEPVITPEALKNYTFNIVPDRDPVPRIDDLSKNFQRIQCRTSANNFIGCHFGDQSICELLLSCGSEGRPIPCNCIEKGRDSNTRGDIFFERLTPVPGNNDDKNSTCRQ</sequence>
<keyword evidence="1" id="KW-0812">Transmembrane</keyword>
<dbReference type="SUPFAM" id="SSF53474">
    <property type="entry name" value="alpha/beta-Hydrolases"/>
    <property type="match status" value="1"/>
</dbReference>
<dbReference type="InterPro" id="IPR029058">
    <property type="entry name" value="AB_hydrolase_fold"/>
</dbReference>
<comment type="caution">
    <text evidence="3">The sequence shown here is derived from an EMBL/GenBank/DDBJ whole genome shotgun (WGS) entry which is preliminary data.</text>
</comment>
<dbReference type="EMBL" id="BLLK01000051">
    <property type="protein sequence ID" value="GFH56298.1"/>
    <property type="molecule type" value="Genomic_DNA"/>
</dbReference>
<dbReference type="InterPro" id="IPR002921">
    <property type="entry name" value="Fungal_lipase-type"/>
</dbReference>
<keyword evidence="1" id="KW-1133">Transmembrane helix</keyword>
<feature type="domain" description="Fungal lipase-type" evidence="2">
    <location>
        <begin position="276"/>
        <end position="348"/>
    </location>
</feature>
<evidence type="ECO:0000313" key="3">
    <source>
        <dbReference type="EMBL" id="GFH56298.1"/>
    </source>
</evidence>
<accession>A0AAD3HAU3</accession>
<proteinExistence type="predicted"/>
<evidence type="ECO:0000313" key="4">
    <source>
        <dbReference type="Proteomes" id="UP001054902"/>
    </source>
</evidence>
<dbReference type="Pfam" id="PF01764">
    <property type="entry name" value="Lipase_3"/>
    <property type="match status" value="1"/>
</dbReference>
<evidence type="ECO:0000259" key="2">
    <source>
        <dbReference type="Pfam" id="PF01764"/>
    </source>
</evidence>
<reference evidence="3 4" key="1">
    <citation type="journal article" date="2021" name="Sci. Rep.">
        <title>The genome of the diatom Chaetoceros tenuissimus carries an ancient integrated fragment of an extant virus.</title>
        <authorList>
            <person name="Hongo Y."/>
            <person name="Kimura K."/>
            <person name="Takaki Y."/>
            <person name="Yoshida Y."/>
            <person name="Baba S."/>
            <person name="Kobayashi G."/>
            <person name="Nagasaki K."/>
            <person name="Hano T."/>
            <person name="Tomaru Y."/>
        </authorList>
    </citation>
    <scope>NUCLEOTIDE SEQUENCE [LARGE SCALE GENOMIC DNA]</scope>
    <source>
        <strain evidence="3 4">NIES-3715</strain>
    </source>
</reference>
<name>A0AAD3HAU3_9STRA</name>
<protein>
    <recommendedName>
        <fullName evidence="2">Fungal lipase-type domain-containing protein</fullName>
    </recommendedName>
</protein>
<dbReference type="AlphaFoldDB" id="A0AAD3HAU3"/>
<dbReference type="CDD" id="cd00741">
    <property type="entry name" value="Lipase"/>
    <property type="match status" value="1"/>
</dbReference>